<evidence type="ECO:0000256" key="2">
    <source>
        <dbReference type="ARBA" id="ARBA00022448"/>
    </source>
</evidence>
<reference evidence="9 10" key="1">
    <citation type="journal article" date="2016" name="Int. J. Syst. Evol. Microbiol.">
        <title>Arsenicitalea aurantiaca gen. nov., sp. nov., a new member of the family Hyphomicrobiaceae, isolated from high-arsenic sediment.</title>
        <authorList>
            <person name="Mu Y."/>
            <person name="Zhou L."/>
            <person name="Zeng X.C."/>
            <person name="Liu L."/>
            <person name="Pan Y."/>
            <person name="Chen X."/>
            <person name="Wang J."/>
            <person name="Li S."/>
            <person name="Li W.J."/>
            <person name="Wang Y."/>
        </authorList>
    </citation>
    <scope>NUCLEOTIDE SEQUENCE [LARGE SCALE GENOMIC DNA]</scope>
    <source>
        <strain evidence="9 10">42-50</strain>
    </source>
</reference>
<feature type="transmembrane region" description="Helical" evidence="7">
    <location>
        <begin position="193"/>
        <end position="216"/>
    </location>
</feature>
<evidence type="ECO:0000256" key="1">
    <source>
        <dbReference type="ARBA" id="ARBA00004651"/>
    </source>
</evidence>
<dbReference type="InterPro" id="IPR004638">
    <property type="entry name" value="EmrB-like"/>
</dbReference>
<gene>
    <name evidence="9" type="ORF">EMQ25_16410</name>
</gene>
<dbReference type="Gene3D" id="1.20.1720.10">
    <property type="entry name" value="Multidrug resistance protein D"/>
    <property type="match status" value="1"/>
</dbReference>
<dbReference type="InterPro" id="IPR020846">
    <property type="entry name" value="MFS_dom"/>
</dbReference>
<feature type="transmembrane region" description="Helical" evidence="7">
    <location>
        <begin position="165"/>
        <end position="187"/>
    </location>
</feature>
<feature type="transmembrane region" description="Helical" evidence="7">
    <location>
        <begin position="293"/>
        <end position="315"/>
    </location>
</feature>
<evidence type="ECO:0000256" key="4">
    <source>
        <dbReference type="ARBA" id="ARBA00022692"/>
    </source>
</evidence>
<dbReference type="GO" id="GO:0022857">
    <property type="term" value="F:transmembrane transporter activity"/>
    <property type="evidence" value="ECO:0007669"/>
    <property type="project" value="InterPro"/>
</dbReference>
<dbReference type="CDD" id="cd17503">
    <property type="entry name" value="MFS_LmrB_MDR_like"/>
    <property type="match status" value="1"/>
</dbReference>
<dbReference type="GO" id="GO:0005886">
    <property type="term" value="C:plasma membrane"/>
    <property type="evidence" value="ECO:0007669"/>
    <property type="project" value="UniProtKB-SubCell"/>
</dbReference>
<feature type="domain" description="Major facilitator superfamily (MFS) profile" evidence="8">
    <location>
        <begin position="41"/>
        <end position="486"/>
    </location>
</feature>
<proteinExistence type="predicted"/>
<dbReference type="PANTHER" id="PTHR42718:SF46">
    <property type="entry name" value="BLR6921 PROTEIN"/>
    <property type="match status" value="1"/>
</dbReference>
<protein>
    <submittedName>
        <fullName evidence="9">DHA2 family efflux MFS transporter permease subunit</fullName>
    </submittedName>
</protein>
<comment type="caution">
    <text evidence="9">The sequence shown here is derived from an EMBL/GenBank/DDBJ whole genome shotgun (WGS) entry which is preliminary data.</text>
</comment>
<feature type="transmembrane region" description="Helical" evidence="7">
    <location>
        <begin position="327"/>
        <end position="348"/>
    </location>
</feature>
<evidence type="ECO:0000256" key="7">
    <source>
        <dbReference type="SAM" id="Phobius"/>
    </source>
</evidence>
<dbReference type="AlphaFoldDB" id="A0A433X3B2"/>
<evidence type="ECO:0000313" key="10">
    <source>
        <dbReference type="Proteomes" id="UP000281547"/>
    </source>
</evidence>
<dbReference type="Gene3D" id="1.20.1250.20">
    <property type="entry name" value="MFS general substrate transporter like domains"/>
    <property type="match status" value="1"/>
</dbReference>
<name>A0A433X3B2_9HYPH</name>
<evidence type="ECO:0000256" key="6">
    <source>
        <dbReference type="ARBA" id="ARBA00023136"/>
    </source>
</evidence>
<evidence type="ECO:0000313" key="9">
    <source>
        <dbReference type="EMBL" id="RUT28558.1"/>
    </source>
</evidence>
<dbReference type="PROSITE" id="PS50850">
    <property type="entry name" value="MFS"/>
    <property type="match status" value="1"/>
</dbReference>
<keyword evidence="2" id="KW-0813">Transport</keyword>
<organism evidence="9 10">
    <name type="scientific">Arsenicitalea aurantiaca</name>
    <dbReference type="NCBI Taxonomy" id="1783274"/>
    <lineage>
        <taxon>Bacteria</taxon>
        <taxon>Pseudomonadati</taxon>
        <taxon>Pseudomonadota</taxon>
        <taxon>Alphaproteobacteria</taxon>
        <taxon>Hyphomicrobiales</taxon>
        <taxon>Devosiaceae</taxon>
        <taxon>Arsenicitalea</taxon>
    </lineage>
</organism>
<dbReference type="SUPFAM" id="SSF103473">
    <property type="entry name" value="MFS general substrate transporter"/>
    <property type="match status" value="1"/>
</dbReference>
<dbReference type="Proteomes" id="UP000281547">
    <property type="component" value="Unassembled WGS sequence"/>
</dbReference>
<dbReference type="PRINTS" id="PR01036">
    <property type="entry name" value="TCRTETB"/>
</dbReference>
<keyword evidence="10" id="KW-1185">Reference proteome</keyword>
<evidence type="ECO:0000256" key="5">
    <source>
        <dbReference type="ARBA" id="ARBA00022989"/>
    </source>
</evidence>
<feature type="transmembrane region" description="Helical" evidence="7">
    <location>
        <begin position="421"/>
        <end position="440"/>
    </location>
</feature>
<evidence type="ECO:0000256" key="3">
    <source>
        <dbReference type="ARBA" id="ARBA00022475"/>
    </source>
</evidence>
<feature type="transmembrane region" description="Helical" evidence="7">
    <location>
        <begin position="360"/>
        <end position="378"/>
    </location>
</feature>
<comment type="subcellular location">
    <subcellularLocation>
        <location evidence="1">Cell membrane</location>
        <topology evidence="1">Multi-pass membrane protein</topology>
    </subcellularLocation>
</comment>
<feature type="transmembrane region" description="Helical" evidence="7">
    <location>
        <begin position="228"/>
        <end position="247"/>
    </location>
</feature>
<dbReference type="NCBIfam" id="TIGR00711">
    <property type="entry name" value="efflux_EmrB"/>
    <property type="match status" value="1"/>
</dbReference>
<keyword evidence="6 7" id="KW-0472">Membrane</keyword>
<dbReference type="InterPro" id="IPR011701">
    <property type="entry name" value="MFS"/>
</dbReference>
<accession>A0A433X3B2</accession>
<feature type="transmembrane region" description="Helical" evidence="7">
    <location>
        <begin position="111"/>
        <end position="130"/>
    </location>
</feature>
<dbReference type="Pfam" id="PF07690">
    <property type="entry name" value="MFS_1"/>
    <property type="match status" value="1"/>
</dbReference>
<feature type="transmembrane region" description="Helical" evidence="7">
    <location>
        <begin position="136"/>
        <end position="153"/>
    </location>
</feature>
<dbReference type="PANTHER" id="PTHR42718">
    <property type="entry name" value="MAJOR FACILITATOR SUPERFAMILY MULTIDRUG TRANSPORTER MFSC"/>
    <property type="match status" value="1"/>
</dbReference>
<sequence length="501" mass="53066">MALALAPEVRSADAGVHTLLERHRLSRARVPGSRSSVNRLTPLILAVALFMEQMDSTVIATSLPAIAADIGTEPIALKLAFTAYFVALAIFIPVSGWMADRWGARNVFRGAIGVFVIGSLCCAFADSLQTFVMSRFLQGIGASMMTPIARLLLIRATPRNQLVGAMAWLTLPGLIGPLAGPPLGGFLTTYFSWHWIFIINVPIGLIGIVLVTRFLPKTEARLPRPIDFKGFLLAAIAFSGLIFGLSVVSLPALPIMAGLGALCAGVVATILYLRHARRTEFPLLDPRVFRNRLFASTVLGGSLFRIGIGAIPFLLPLMLQLGFGLNAFESGMITFVGAIGALTSKFVAERIYARFGFRRVLIVAGLGSALLIMAKATFYPETPIALIMGVLLVGGLLRSIFFTGINALGYADIEDTEASQATAISAVSQQISIALGVAVAGSVLELTTHMHAGGLGLVDFHVAFLVVGGLSALAALVYMRLPADAGSAVSGHVVRKRKKTG</sequence>
<dbReference type="InterPro" id="IPR036259">
    <property type="entry name" value="MFS_trans_sf"/>
</dbReference>
<feature type="transmembrane region" description="Helical" evidence="7">
    <location>
        <begin position="79"/>
        <end position="99"/>
    </location>
</feature>
<feature type="transmembrane region" description="Helical" evidence="7">
    <location>
        <begin position="384"/>
        <end position="409"/>
    </location>
</feature>
<dbReference type="OrthoDB" id="9812221at2"/>
<keyword evidence="5 7" id="KW-1133">Transmembrane helix</keyword>
<feature type="transmembrane region" description="Helical" evidence="7">
    <location>
        <begin position="460"/>
        <end position="479"/>
    </location>
</feature>
<dbReference type="EMBL" id="RZNJ01000007">
    <property type="protein sequence ID" value="RUT28558.1"/>
    <property type="molecule type" value="Genomic_DNA"/>
</dbReference>
<keyword evidence="4 7" id="KW-0812">Transmembrane</keyword>
<evidence type="ECO:0000259" key="8">
    <source>
        <dbReference type="PROSITE" id="PS50850"/>
    </source>
</evidence>
<feature type="transmembrane region" description="Helical" evidence="7">
    <location>
        <begin position="253"/>
        <end position="273"/>
    </location>
</feature>
<keyword evidence="3" id="KW-1003">Cell membrane</keyword>